<name>I6ZIJ3_ENCRO</name>
<evidence type="ECO:0000256" key="1">
    <source>
        <dbReference type="SAM" id="SignalP"/>
    </source>
</evidence>
<protein>
    <submittedName>
        <fullName evidence="2">Uncharacterized protein</fullName>
    </submittedName>
</protein>
<dbReference type="EMBL" id="CP003522">
    <property type="protein sequence ID" value="AFN83043.1"/>
    <property type="molecule type" value="Genomic_DNA"/>
</dbReference>
<dbReference type="RefSeq" id="XP_009264540.1">
    <property type="nucleotide sequence ID" value="XM_009266265.1"/>
</dbReference>
<dbReference type="VEuPathDB" id="MicrosporidiaDB:EROM_051120"/>
<reference evidence="2 3" key="1">
    <citation type="journal article" date="2012" name="Proc. Natl. Acad. Sci. U.S.A.">
        <title>Gain and loss of multiple functionally related, horizontally transferred genes in the reduced genomes of two microsporidian parasites.</title>
        <authorList>
            <person name="Pombert J.-F."/>
            <person name="Selman M."/>
            <person name="Burki F."/>
            <person name="Bardell F.T."/>
            <person name="Farinelli L."/>
            <person name="Solter L.F."/>
            <person name="Whitman D.W."/>
            <person name="Weiss L.M."/>
            <person name="Corradi N."/>
            <person name="Keeling P.J."/>
        </authorList>
    </citation>
    <scope>NUCLEOTIDE SEQUENCE [LARGE SCALE GENOMIC DNA]</scope>
    <source>
        <strain evidence="2 3">SJ-2008</strain>
    </source>
</reference>
<proteinExistence type="predicted"/>
<sequence>MHSLFVGLVLASKILCFSSEVIYTDWSKSIIRYTTTHPSPHFLAVKYPLNVTPYLISLPVYRIVEERSSTIVIFRLEGKRTLDIPCEKSLCRVWECSPYIDEGVEIKAVGLVGNNVVWEDRVVDWVVIPDFTIQFVAFNSFGILLTIIMKTYCSPENVFRKTRKNSKN</sequence>
<keyword evidence="3" id="KW-1185">Reference proteome</keyword>
<keyword evidence="1" id="KW-0732">Signal</keyword>
<dbReference type="GeneID" id="20521344"/>
<dbReference type="OrthoDB" id="2190238at2759"/>
<evidence type="ECO:0000313" key="2">
    <source>
        <dbReference type="EMBL" id="AFN83043.1"/>
    </source>
</evidence>
<feature type="signal peptide" evidence="1">
    <location>
        <begin position="1"/>
        <end position="16"/>
    </location>
</feature>
<dbReference type="KEGG" id="ero:EROM_051120"/>
<dbReference type="AlphaFoldDB" id="I6ZIJ3"/>
<evidence type="ECO:0000313" key="3">
    <source>
        <dbReference type="Proteomes" id="UP000010094"/>
    </source>
</evidence>
<gene>
    <name evidence="2" type="ordered locus">EROM_051120</name>
</gene>
<dbReference type="Proteomes" id="UP000010094">
    <property type="component" value="Chromosome V"/>
</dbReference>
<dbReference type="HOGENOM" id="CLU_1586463_0_0_1"/>
<organism evidence="2 3">
    <name type="scientific">Encephalitozoon romaleae (strain SJ-2008)</name>
    <name type="common">Microsporidian parasite</name>
    <dbReference type="NCBI Taxonomy" id="1178016"/>
    <lineage>
        <taxon>Eukaryota</taxon>
        <taxon>Fungi</taxon>
        <taxon>Fungi incertae sedis</taxon>
        <taxon>Microsporidia</taxon>
        <taxon>Unikaryonidae</taxon>
        <taxon>Encephalitozoon</taxon>
    </lineage>
</organism>
<accession>I6ZIJ3</accession>
<feature type="chain" id="PRO_5003706814" evidence="1">
    <location>
        <begin position="17"/>
        <end position="168"/>
    </location>
</feature>